<evidence type="ECO:0000256" key="1">
    <source>
        <dbReference type="SAM" id="MobiDB-lite"/>
    </source>
</evidence>
<evidence type="ECO:0000313" key="2">
    <source>
        <dbReference type="EMBL" id="PJE77196.1"/>
    </source>
</evidence>
<reference evidence="3" key="1">
    <citation type="submission" date="2017-09" db="EMBL/GenBank/DDBJ databases">
        <title>Depth-based differentiation of microbial function through sediment-hosted aquifers and enrichment of novel symbionts in the deep terrestrial subsurface.</title>
        <authorList>
            <person name="Probst A.J."/>
            <person name="Ladd B."/>
            <person name="Jarett J.K."/>
            <person name="Geller-Mcgrath D.E."/>
            <person name="Sieber C.M.K."/>
            <person name="Emerson J.B."/>
            <person name="Anantharaman K."/>
            <person name="Thomas B.C."/>
            <person name="Malmstrom R."/>
            <person name="Stieglmeier M."/>
            <person name="Klingl A."/>
            <person name="Woyke T."/>
            <person name="Ryan C.M."/>
            <person name="Banfield J.F."/>
        </authorList>
    </citation>
    <scope>NUCLEOTIDE SEQUENCE [LARGE SCALE GENOMIC DNA]</scope>
</reference>
<feature type="compositionally biased region" description="Acidic residues" evidence="1">
    <location>
        <begin position="217"/>
        <end position="237"/>
    </location>
</feature>
<organism evidence="2 3">
    <name type="scientific">Candidatus Uhrbacteria bacterium CG10_big_fil_rev_8_21_14_0_10_48_16</name>
    <dbReference type="NCBI Taxonomy" id="1975038"/>
    <lineage>
        <taxon>Bacteria</taxon>
        <taxon>Candidatus Uhriibacteriota</taxon>
    </lineage>
</organism>
<feature type="region of interest" description="Disordered" evidence="1">
    <location>
        <begin position="18"/>
        <end position="38"/>
    </location>
</feature>
<dbReference type="Proteomes" id="UP000231436">
    <property type="component" value="Unassembled WGS sequence"/>
</dbReference>
<dbReference type="EMBL" id="PFEU01000005">
    <property type="protein sequence ID" value="PJE77196.1"/>
    <property type="molecule type" value="Genomic_DNA"/>
</dbReference>
<dbReference type="AlphaFoldDB" id="A0A2M8LIG8"/>
<comment type="caution">
    <text evidence="2">The sequence shown here is derived from an EMBL/GenBank/DDBJ whole genome shotgun (WGS) entry which is preliminary data.</text>
</comment>
<feature type="region of interest" description="Disordered" evidence="1">
    <location>
        <begin position="208"/>
        <end position="237"/>
    </location>
</feature>
<proteinExistence type="predicted"/>
<gene>
    <name evidence="2" type="ORF">COV05_00525</name>
</gene>
<name>A0A2M8LIG8_9BACT</name>
<sequence length="237" mass="26180">MESDMTTTKTLLETLALNTPARDLPTRTSRRHNNQRPVELAPRRTVAEVEGALQLIVGKYEIEGGVRPLEAKYEELLATLLKSRRSANAIVELGEEMARSAKRTAAGENWYYNTWKREMLARAEEGEEMAENTPEGASFRLGHLGREAVKKEVMCLFGTNLPDWLVRTAGAAIVGKRGANLLTAKIILSAIHGEEAINGWWKKVRDADKAAQATTDADTESDQDEVDSDEEAAEQSA</sequence>
<accession>A0A2M8LIG8</accession>
<evidence type="ECO:0000313" key="3">
    <source>
        <dbReference type="Proteomes" id="UP000231436"/>
    </source>
</evidence>
<protein>
    <submittedName>
        <fullName evidence="2">Uncharacterized protein</fullName>
    </submittedName>
</protein>